<organism evidence="2 3">
    <name type="scientific">Aspergillus pseudodeflectus</name>
    <dbReference type="NCBI Taxonomy" id="176178"/>
    <lineage>
        <taxon>Eukaryota</taxon>
        <taxon>Fungi</taxon>
        <taxon>Dikarya</taxon>
        <taxon>Ascomycota</taxon>
        <taxon>Pezizomycotina</taxon>
        <taxon>Eurotiomycetes</taxon>
        <taxon>Eurotiomycetidae</taxon>
        <taxon>Eurotiales</taxon>
        <taxon>Aspergillaceae</taxon>
        <taxon>Aspergillus</taxon>
        <taxon>Aspergillus subgen. Nidulantes</taxon>
    </lineage>
</organism>
<dbReference type="PANTHER" id="PTHR43283">
    <property type="entry name" value="BETA-LACTAMASE-RELATED"/>
    <property type="match status" value="1"/>
</dbReference>
<feature type="region of interest" description="Disordered" evidence="1">
    <location>
        <begin position="54"/>
        <end position="75"/>
    </location>
</feature>
<dbReference type="Proteomes" id="UP001610444">
    <property type="component" value="Unassembled WGS sequence"/>
</dbReference>
<feature type="compositionally biased region" description="Basic and acidic residues" evidence="1">
    <location>
        <begin position="1"/>
        <end position="11"/>
    </location>
</feature>
<dbReference type="GeneID" id="98159882"/>
<evidence type="ECO:0000313" key="3">
    <source>
        <dbReference type="Proteomes" id="UP001610444"/>
    </source>
</evidence>
<dbReference type="RefSeq" id="XP_070902905.1">
    <property type="nucleotide sequence ID" value="XM_071044718.1"/>
</dbReference>
<evidence type="ECO:0000313" key="2">
    <source>
        <dbReference type="EMBL" id="KAL2857041.1"/>
    </source>
</evidence>
<accession>A0ABR4KXN2</accession>
<proteinExistence type="predicted"/>
<dbReference type="Gene3D" id="3.40.710.10">
    <property type="entry name" value="DD-peptidase/beta-lactamase superfamily"/>
    <property type="match status" value="1"/>
</dbReference>
<sequence length="170" mass="18362">MYERTPDHGLAPREPVSRIPAPHDCGGHGIFSTPADWTRFITMLLADGTPFLTPATRKHRRDLPPSNNRPLRAPSPSFRPAARIAAFHGGGGGGGDGDQDYVWGAGVYARDFGEAIFRTLQWAGRPNLYWWIDRAKGVAATTFTQVISAADARFAAITGALDGAVYAELV</sequence>
<dbReference type="PANTHER" id="PTHR43283:SF3">
    <property type="entry name" value="BETA-LACTAMASE FAMILY PROTEIN (AFU_ORTHOLOGUE AFUA_5G07500)"/>
    <property type="match status" value="1"/>
</dbReference>
<comment type="caution">
    <text evidence="2">The sequence shown here is derived from an EMBL/GenBank/DDBJ whole genome shotgun (WGS) entry which is preliminary data.</text>
</comment>
<name>A0ABR4KXN2_9EURO</name>
<gene>
    <name evidence="2" type="ORF">BJX68DRAFT_263562</name>
</gene>
<reference evidence="2 3" key="1">
    <citation type="submission" date="2024-07" db="EMBL/GenBank/DDBJ databases">
        <title>Section-level genome sequencing and comparative genomics of Aspergillus sections Usti and Cavernicolus.</title>
        <authorList>
            <consortium name="Lawrence Berkeley National Laboratory"/>
            <person name="Nybo J.L."/>
            <person name="Vesth T.C."/>
            <person name="Theobald S."/>
            <person name="Frisvad J.C."/>
            <person name="Larsen T.O."/>
            <person name="Kjaerboelling I."/>
            <person name="Rothschild-Mancinelli K."/>
            <person name="Lyhne E.K."/>
            <person name="Kogle M.E."/>
            <person name="Barry K."/>
            <person name="Clum A."/>
            <person name="Na H."/>
            <person name="Ledsgaard L."/>
            <person name="Lin J."/>
            <person name="Lipzen A."/>
            <person name="Kuo A."/>
            <person name="Riley R."/>
            <person name="Mondo S."/>
            <person name="LaButti K."/>
            <person name="Haridas S."/>
            <person name="Pangalinan J."/>
            <person name="Salamov A.A."/>
            <person name="Simmons B.A."/>
            <person name="Magnuson J.K."/>
            <person name="Chen J."/>
            <person name="Drula E."/>
            <person name="Henrissat B."/>
            <person name="Wiebenga A."/>
            <person name="Lubbers R.J."/>
            <person name="Gomes A.C."/>
            <person name="Macurrencykelacurrency M.R."/>
            <person name="Stajich J."/>
            <person name="Grigoriev I.V."/>
            <person name="Mortensen U.H."/>
            <person name="De vries R.P."/>
            <person name="Baker S.E."/>
            <person name="Andersen M.R."/>
        </authorList>
    </citation>
    <scope>NUCLEOTIDE SEQUENCE [LARGE SCALE GENOMIC DNA]</scope>
    <source>
        <strain evidence="2 3">CBS 756.74</strain>
    </source>
</reference>
<keyword evidence="3" id="KW-1185">Reference proteome</keyword>
<dbReference type="InterPro" id="IPR012338">
    <property type="entry name" value="Beta-lactam/transpept-like"/>
</dbReference>
<dbReference type="SUPFAM" id="SSF56601">
    <property type="entry name" value="beta-lactamase/transpeptidase-like"/>
    <property type="match status" value="1"/>
</dbReference>
<feature type="region of interest" description="Disordered" evidence="1">
    <location>
        <begin position="1"/>
        <end position="25"/>
    </location>
</feature>
<evidence type="ECO:0008006" key="4">
    <source>
        <dbReference type="Google" id="ProtNLM"/>
    </source>
</evidence>
<protein>
    <recommendedName>
        <fullName evidence="4">DUF397 domain-containing protein</fullName>
    </recommendedName>
</protein>
<evidence type="ECO:0000256" key="1">
    <source>
        <dbReference type="SAM" id="MobiDB-lite"/>
    </source>
</evidence>
<dbReference type="InterPro" id="IPR050789">
    <property type="entry name" value="Diverse_Enzym_Activities"/>
</dbReference>
<dbReference type="EMBL" id="JBFXLR010000007">
    <property type="protein sequence ID" value="KAL2857041.1"/>
    <property type="molecule type" value="Genomic_DNA"/>
</dbReference>